<sequence length="103" mass="11456">MNKAFVVVACPEPSFRQTVPAQAGRRRRKKALMHQTDRRHVSLPPMLRSRYTTGVVSGERTFLLCPGAAPVMEGCHLLVFTVTILFNFSSCADNTALDSLFCQ</sequence>
<dbReference type="AlphaFoldDB" id="A0AAV2K6P4"/>
<organism evidence="1 2">
    <name type="scientific">Knipowitschia caucasica</name>
    <name type="common">Caucasian dwarf goby</name>
    <name type="synonym">Pomatoschistus caucasicus</name>
    <dbReference type="NCBI Taxonomy" id="637954"/>
    <lineage>
        <taxon>Eukaryota</taxon>
        <taxon>Metazoa</taxon>
        <taxon>Chordata</taxon>
        <taxon>Craniata</taxon>
        <taxon>Vertebrata</taxon>
        <taxon>Euteleostomi</taxon>
        <taxon>Actinopterygii</taxon>
        <taxon>Neopterygii</taxon>
        <taxon>Teleostei</taxon>
        <taxon>Neoteleostei</taxon>
        <taxon>Acanthomorphata</taxon>
        <taxon>Gobiaria</taxon>
        <taxon>Gobiiformes</taxon>
        <taxon>Gobioidei</taxon>
        <taxon>Gobiidae</taxon>
        <taxon>Gobiinae</taxon>
        <taxon>Knipowitschia</taxon>
    </lineage>
</organism>
<protein>
    <submittedName>
        <fullName evidence="1">Uncharacterized protein</fullName>
    </submittedName>
</protein>
<evidence type="ECO:0000313" key="2">
    <source>
        <dbReference type="Proteomes" id="UP001497482"/>
    </source>
</evidence>
<keyword evidence="2" id="KW-1185">Reference proteome</keyword>
<accession>A0AAV2K6P4</accession>
<dbReference type="Proteomes" id="UP001497482">
    <property type="component" value="Chromosome 16"/>
</dbReference>
<proteinExistence type="predicted"/>
<dbReference type="EMBL" id="OZ035838">
    <property type="protein sequence ID" value="CAL1583777.1"/>
    <property type="molecule type" value="Genomic_DNA"/>
</dbReference>
<evidence type="ECO:0000313" key="1">
    <source>
        <dbReference type="EMBL" id="CAL1583777.1"/>
    </source>
</evidence>
<gene>
    <name evidence="1" type="ORF">KC01_LOCUS14208</name>
</gene>
<name>A0AAV2K6P4_KNICA</name>
<reference evidence="1 2" key="1">
    <citation type="submission" date="2024-04" db="EMBL/GenBank/DDBJ databases">
        <authorList>
            <person name="Waldvogel A.-M."/>
            <person name="Schoenle A."/>
        </authorList>
    </citation>
    <scope>NUCLEOTIDE SEQUENCE [LARGE SCALE GENOMIC DNA]</scope>
</reference>